<gene>
    <name evidence="3" type="ORF">ASPACDRAFT_79566</name>
</gene>
<dbReference type="VEuPathDB" id="FungiDB:ASPACDRAFT_79566"/>
<protein>
    <submittedName>
        <fullName evidence="3">Uncharacterized protein</fullName>
    </submittedName>
</protein>
<evidence type="ECO:0000256" key="1">
    <source>
        <dbReference type="SAM" id="MobiDB-lite"/>
    </source>
</evidence>
<reference evidence="4" key="1">
    <citation type="journal article" date="2017" name="Genome Biol.">
        <title>Comparative genomics reveals high biological diversity and specific adaptations in the industrially and medically important fungal genus Aspergillus.</title>
        <authorList>
            <person name="de Vries R.P."/>
            <person name="Riley R."/>
            <person name="Wiebenga A."/>
            <person name="Aguilar-Osorio G."/>
            <person name="Amillis S."/>
            <person name="Uchima C.A."/>
            <person name="Anderluh G."/>
            <person name="Asadollahi M."/>
            <person name="Askin M."/>
            <person name="Barry K."/>
            <person name="Battaglia E."/>
            <person name="Bayram O."/>
            <person name="Benocci T."/>
            <person name="Braus-Stromeyer S.A."/>
            <person name="Caldana C."/>
            <person name="Canovas D."/>
            <person name="Cerqueira G.C."/>
            <person name="Chen F."/>
            <person name="Chen W."/>
            <person name="Choi C."/>
            <person name="Clum A."/>
            <person name="Dos Santos R.A."/>
            <person name="Damasio A.R."/>
            <person name="Diallinas G."/>
            <person name="Emri T."/>
            <person name="Fekete E."/>
            <person name="Flipphi M."/>
            <person name="Freyberg S."/>
            <person name="Gallo A."/>
            <person name="Gournas C."/>
            <person name="Habgood R."/>
            <person name="Hainaut M."/>
            <person name="Harispe M.L."/>
            <person name="Henrissat B."/>
            <person name="Hilden K.S."/>
            <person name="Hope R."/>
            <person name="Hossain A."/>
            <person name="Karabika E."/>
            <person name="Karaffa L."/>
            <person name="Karanyi Z."/>
            <person name="Krasevec N."/>
            <person name="Kuo A."/>
            <person name="Kusch H."/>
            <person name="LaButti K."/>
            <person name="Lagendijk E.L."/>
            <person name="Lapidus A."/>
            <person name="Levasseur A."/>
            <person name="Lindquist E."/>
            <person name="Lipzen A."/>
            <person name="Logrieco A.F."/>
            <person name="MacCabe A."/>
            <person name="Maekelae M.R."/>
            <person name="Malavazi I."/>
            <person name="Melin P."/>
            <person name="Meyer V."/>
            <person name="Mielnichuk N."/>
            <person name="Miskei M."/>
            <person name="Molnar A.P."/>
            <person name="Mule G."/>
            <person name="Ngan C.Y."/>
            <person name="Orejas M."/>
            <person name="Orosz E."/>
            <person name="Ouedraogo J.P."/>
            <person name="Overkamp K.M."/>
            <person name="Park H.-S."/>
            <person name="Perrone G."/>
            <person name="Piumi F."/>
            <person name="Punt P.J."/>
            <person name="Ram A.F."/>
            <person name="Ramon A."/>
            <person name="Rauscher S."/>
            <person name="Record E."/>
            <person name="Riano-Pachon D.M."/>
            <person name="Robert V."/>
            <person name="Roehrig J."/>
            <person name="Ruller R."/>
            <person name="Salamov A."/>
            <person name="Salih N.S."/>
            <person name="Samson R.A."/>
            <person name="Sandor E."/>
            <person name="Sanguinetti M."/>
            <person name="Schuetze T."/>
            <person name="Sepcic K."/>
            <person name="Shelest E."/>
            <person name="Sherlock G."/>
            <person name="Sophianopoulou V."/>
            <person name="Squina F.M."/>
            <person name="Sun H."/>
            <person name="Susca A."/>
            <person name="Todd R.B."/>
            <person name="Tsang A."/>
            <person name="Unkles S.E."/>
            <person name="van de Wiele N."/>
            <person name="van Rossen-Uffink D."/>
            <person name="Oliveira J.V."/>
            <person name="Vesth T.C."/>
            <person name="Visser J."/>
            <person name="Yu J.-H."/>
            <person name="Zhou M."/>
            <person name="Andersen M.R."/>
            <person name="Archer D.B."/>
            <person name="Baker S.E."/>
            <person name="Benoit I."/>
            <person name="Brakhage A.A."/>
            <person name="Braus G.H."/>
            <person name="Fischer R."/>
            <person name="Frisvad J.C."/>
            <person name="Goldman G.H."/>
            <person name="Houbraken J."/>
            <person name="Oakley B."/>
            <person name="Pocsi I."/>
            <person name="Scazzocchio C."/>
            <person name="Seiboth B."/>
            <person name="vanKuyk P.A."/>
            <person name="Wortman J."/>
            <person name="Dyer P.S."/>
            <person name="Grigoriev I.V."/>
        </authorList>
    </citation>
    <scope>NUCLEOTIDE SEQUENCE [LARGE SCALE GENOMIC DNA]</scope>
    <source>
        <strain evidence="4">ATCC 16872 / CBS 172.66 / WB 5094</strain>
    </source>
</reference>
<sequence>MKQFMTLSLAACLVSGVLAIPVPDAGSVSTINGNTSDWKRGENAVDGNTSDWKRSDDSVDGNTSDWKRDNTDGNTSDWKRSENTVDSAL</sequence>
<dbReference type="OMA" id="WKRGENA"/>
<name>A0A1L9WRD5_ASPA1</name>
<feature type="compositionally biased region" description="Polar residues" evidence="1">
    <location>
        <begin position="27"/>
        <end position="36"/>
    </location>
</feature>
<keyword evidence="4" id="KW-1185">Reference proteome</keyword>
<accession>A0A1L9WRD5</accession>
<dbReference type="Proteomes" id="UP000184546">
    <property type="component" value="Unassembled WGS sequence"/>
</dbReference>
<dbReference type="AlphaFoldDB" id="A0A1L9WRD5"/>
<dbReference type="RefSeq" id="XP_020055099.1">
    <property type="nucleotide sequence ID" value="XM_020205435.1"/>
</dbReference>
<feature type="compositionally biased region" description="Basic and acidic residues" evidence="1">
    <location>
        <begin position="65"/>
        <end position="83"/>
    </location>
</feature>
<evidence type="ECO:0000313" key="4">
    <source>
        <dbReference type="Proteomes" id="UP000184546"/>
    </source>
</evidence>
<feature type="chain" id="PRO_5013109653" evidence="2">
    <location>
        <begin position="20"/>
        <end position="89"/>
    </location>
</feature>
<evidence type="ECO:0000256" key="2">
    <source>
        <dbReference type="SAM" id="SignalP"/>
    </source>
</evidence>
<dbReference type="OrthoDB" id="2909245at2759"/>
<dbReference type="EMBL" id="KV878979">
    <property type="protein sequence ID" value="OJJ98759.1"/>
    <property type="molecule type" value="Genomic_DNA"/>
</dbReference>
<proteinExistence type="predicted"/>
<organism evidence="3 4">
    <name type="scientific">Aspergillus aculeatus (strain ATCC 16872 / CBS 172.66 / WB 5094)</name>
    <dbReference type="NCBI Taxonomy" id="690307"/>
    <lineage>
        <taxon>Eukaryota</taxon>
        <taxon>Fungi</taxon>
        <taxon>Dikarya</taxon>
        <taxon>Ascomycota</taxon>
        <taxon>Pezizomycotina</taxon>
        <taxon>Eurotiomycetes</taxon>
        <taxon>Eurotiomycetidae</taxon>
        <taxon>Eurotiales</taxon>
        <taxon>Aspergillaceae</taxon>
        <taxon>Aspergillus</taxon>
        <taxon>Aspergillus subgen. Circumdati</taxon>
    </lineage>
</organism>
<feature type="signal peptide" evidence="2">
    <location>
        <begin position="1"/>
        <end position="19"/>
    </location>
</feature>
<feature type="region of interest" description="Disordered" evidence="1">
    <location>
        <begin position="24"/>
        <end position="89"/>
    </location>
</feature>
<dbReference type="STRING" id="690307.A0A1L9WRD5"/>
<dbReference type="GeneID" id="30979249"/>
<keyword evidence="2" id="KW-0732">Signal</keyword>
<evidence type="ECO:0000313" key="3">
    <source>
        <dbReference type="EMBL" id="OJJ98759.1"/>
    </source>
</evidence>